<evidence type="ECO:0000313" key="3">
    <source>
        <dbReference type="Proteomes" id="UP000271098"/>
    </source>
</evidence>
<dbReference type="OrthoDB" id="343921at2759"/>
<dbReference type="WBParaSite" id="GPUH_0002402001-mRNA-1">
    <property type="protein sequence ID" value="GPUH_0002402001-mRNA-1"/>
    <property type="gene ID" value="GPUH_0002402001"/>
</dbReference>
<dbReference type="Gene3D" id="1.10.10.650">
    <property type="entry name" value="RuvA domain 2-like"/>
    <property type="match status" value="2"/>
</dbReference>
<accession>A0A183ESP9</accession>
<protein>
    <submittedName>
        <fullName evidence="4">Peptidase_M13_N domain-containing protein</fullName>
    </submittedName>
</protein>
<dbReference type="Proteomes" id="UP000271098">
    <property type="component" value="Unassembled WGS sequence"/>
</dbReference>
<gene>
    <name evidence="2" type="ORF">GPUH_LOCUS23990</name>
</gene>
<evidence type="ECO:0000313" key="2">
    <source>
        <dbReference type="EMBL" id="VDN42243.1"/>
    </source>
</evidence>
<dbReference type="GO" id="GO:0031491">
    <property type="term" value="F:nucleosome binding"/>
    <property type="evidence" value="ECO:0007669"/>
    <property type="project" value="TreeGrafter"/>
</dbReference>
<dbReference type="AlphaFoldDB" id="A0A183ESP9"/>
<keyword evidence="3" id="KW-1185">Reference proteome</keyword>
<reference evidence="4" key="1">
    <citation type="submission" date="2016-06" db="UniProtKB">
        <authorList>
            <consortium name="WormBaseParasite"/>
        </authorList>
    </citation>
    <scope>IDENTIFICATION</scope>
</reference>
<evidence type="ECO:0000259" key="1">
    <source>
        <dbReference type="Pfam" id="PF14641"/>
    </source>
</evidence>
<dbReference type="SUPFAM" id="SSF158832">
    <property type="entry name" value="Tex N-terminal region-like"/>
    <property type="match status" value="2"/>
</dbReference>
<dbReference type="EMBL" id="UYRT01099647">
    <property type="protein sequence ID" value="VDN42243.1"/>
    <property type="molecule type" value="Genomic_DNA"/>
</dbReference>
<proteinExistence type="predicted"/>
<dbReference type="InterPro" id="IPR028088">
    <property type="entry name" value="Spt6_HTH_DNA-bd_dom"/>
</dbReference>
<dbReference type="GO" id="GO:0140673">
    <property type="term" value="P:transcription elongation-coupled chromatin remodeling"/>
    <property type="evidence" value="ECO:0007669"/>
    <property type="project" value="InterPro"/>
</dbReference>
<dbReference type="GO" id="GO:0008023">
    <property type="term" value="C:transcription elongation factor complex"/>
    <property type="evidence" value="ECO:0007669"/>
    <property type="project" value="TreeGrafter"/>
</dbReference>
<dbReference type="Gene3D" id="1.10.3500.10">
    <property type="entry name" value="Tex N-terminal region-like"/>
    <property type="match status" value="1"/>
</dbReference>
<reference evidence="2 3" key="2">
    <citation type="submission" date="2018-11" db="EMBL/GenBank/DDBJ databases">
        <authorList>
            <consortium name="Pathogen Informatics"/>
        </authorList>
    </citation>
    <scope>NUCLEOTIDE SEQUENCE [LARGE SCALE GENOMIC DNA]</scope>
</reference>
<dbReference type="GO" id="GO:0034728">
    <property type="term" value="P:nucleosome organization"/>
    <property type="evidence" value="ECO:0007669"/>
    <property type="project" value="TreeGrafter"/>
</dbReference>
<dbReference type="GO" id="GO:0003677">
    <property type="term" value="F:DNA binding"/>
    <property type="evidence" value="ECO:0007669"/>
    <property type="project" value="InterPro"/>
</dbReference>
<organism evidence="4">
    <name type="scientific">Gongylonema pulchrum</name>
    <dbReference type="NCBI Taxonomy" id="637853"/>
    <lineage>
        <taxon>Eukaryota</taxon>
        <taxon>Metazoa</taxon>
        <taxon>Ecdysozoa</taxon>
        <taxon>Nematoda</taxon>
        <taxon>Chromadorea</taxon>
        <taxon>Rhabditida</taxon>
        <taxon>Spirurina</taxon>
        <taxon>Spiruromorpha</taxon>
        <taxon>Spiruroidea</taxon>
        <taxon>Gongylonematidae</taxon>
        <taxon>Gongylonema</taxon>
    </lineage>
</organism>
<evidence type="ECO:0000313" key="4">
    <source>
        <dbReference type="WBParaSite" id="GPUH_0002402001-mRNA-1"/>
    </source>
</evidence>
<dbReference type="InterPro" id="IPR023319">
    <property type="entry name" value="Tex-like_HTH_dom_sf"/>
</dbReference>
<name>A0A183ESP9_9BILA</name>
<dbReference type="InterPro" id="IPR017072">
    <property type="entry name" value="TF_Spt6"/>
</dbReference>
<dbReference type="InterPro" id="IPR023323">
    <property type="entry name" value="Tex-like_dom_sf"/>
</dbReference>
<dbReference type="Pfam" id="PF14641">
    <property type="entry name" value="HTH_44"/>
    <property type="match status" value="1"/>
</dbReference>
<dbReference type="PANTHER" id="PTHR10145:SF6">
    <property type="entry name" value="TRANSCRIPTION ELONGATION FACTOR SPT6"/>
    <property type="match status" value="1"/>
</dbReference>
<dbReference type="PANTHER" id="PTHR10145">
    <property type="entry name" value="TRANSCRIPTION ELONGATION FACTOR SPT6"/>
    <property type="match status" value="1"/>
</dbReference>
<dbReference type="GO" id="GO:0042393">
    <property type="term" value="F:histone binding"/>
    <property type="evidence" value="ECO:0007669"/>
    <property type="project" value="TreeGrafter"/>
</dbReference>
<feature type="domain" description="Helix-turn-helix DNA-binding" evidence="1">
    <location>
        <begin position="23"/>
        <end position="100"/>
    </location>
</feature>
<sequence>DESCLTVLSNPDIRSDERSKIIAEAPDKIKEALKFIRNQLFEVPFIAFYRKEYVESCLVINDLWKVPFIAFYRKEYVESCLVINDLWKVYQWDEKVCSFLVSFKILIVHGVQTVEGLMDVSTKFQLYYGSEVPKMIDWEKIQNLSEDDPEREAAEMRFRAATRTDKYMLCIQNGLGGLAARFGLTPLQFAENLDWKRHEIEQDDEEPLKAAEQFVKCYEGDIECA</sequence>